<organism evidence="1 2">
    <name type="scientific">Streptomyces paromomycinus</name>
    <name type="common">Streptomyces rimosus subsp. paromomycinus</name>
    <dbReference type="NCBI Taxonomy" id="92743"/>
    <lineage>
        <taxon>Bacteria</taxon>
        <taxon>Bacillati</taxon>
        <taxon>Actinomycetota</taxon>
        <taxon>Actinomycetes</taxon>
        <taxon>Kitasatosporales</taxon>
        <taxon>Streptomycetaceae</taxon>
        <taxon>Streptomyces</taxon>
    </lineage>
</organism>
<gene>
    <name evidence="1" type="ORF">GKJPGBOP_00052</name>
</gene>
<evidence type="ECO:0000313" key="1">
    <source>
        <dbReference type="EMBL" id="GCD40403.1"/>
    </source>
</evidence>
<name>A0A401VTU3_STREY</name>
<dbReference type="AlphaFoldDB" id="A0A401VTU3"/>
<protein>
    <submittedName>
        <fullName evidence="1">Uncharacterized protein</fullName>
    </submittedName>
</protein>
<dbReference type="RefSeq" id="WP_125050647.1">
    <property type="nucleotide sequence ID" value="NZ_BHZD01000001.1"/>
</dbReference>
<dbReference type="EMBL" id="BHZD01000001">
    <property type="protein sequence ID" value="GCD40403.1"/>
    <property type="molecule type" value="Genomic_DNA"/>
</dbReference>
<proteinExistence type="predicted"/>
<dbReference type="Proteomes" id="UP000286746">
    <property type="component" value="Unassembled WGS sequence"/>
</dbReference>
<keyword evidence="2" id="KW-1185">Reference proteome</keyword>
<reference evidence="1 2" key="1">
    <citation type="submission" date="2018-11" db="EMBL/GenBank/DDBJ databases">
        <title>Whole genome sequence of Streptomyces paromomycinus NBRC 15454(T).</title>
        <authorList>
            <person name="Komaki H."/>
            <person name="Tamura T."/>
        </authorList>
    </citation>
    <scope>NUCLEOTIDE SEQUENCE [LARGE SCALE GENOMIC DNA]</scope>
    <source>
        <strain evidence="1 2">NBRC 15454</strain>
    </source>
</reference>
<sequence>MDLTAKISGLPGAAPLDGVPEAWHWSPNPRFNFFAALTEDGKHLFQVNVMDACDQDLVRAMLRFAREHSREATAPGRFMVPITGFSHPGYGFDTLASVPPGVHGYLAREHPDLHSVAYAVFPGYRTEFSGSESEDEARTRVRKMLRPTALGREPVPFLKMRYDNTRTKSRSTGPERGLATLPVLLQELELLQHAPGSFVEWENRHGDIWQARWDDGLRLQGPSVPDRPADSDGLLAFAEKTVAGSPSPA</sequence>
<evidence type="ECO:0000313" key="2">
    <source>
        <dbReference type="Proteomes" id="UP000286746"/>
    </source>
</evidence>
<comment type="caution">
    <text evidence="1">The sequence shown here is derived from an EMBL/GenBank/DDBJ whole genome shotgun (WGS) entry which is preliminary data.</text>
</comment>
<accession>A0A401VTU3</accession>